<dbReference type="InterPro" id="IPR007876">
    <property type="entry name" value="NeuraminylLac-bd_hemagglutn"/>
</dbReference>
<dbReference type="PROSITE" id="PS51257">
    <property type="entry name" value="PROKAR_LIPOPROTEIN"/>
    <property type="match status" value="1"/>
</dbReference>
<evidence type="ECO:0000256" key="4">
    <source>
        <dbReference type="ARBA" id="ARBA00023237"/>
    </source>
</evidence>
<feature type="signal peptide" evidence="8">
    <location>
        <begin position="1"/>
        <end position="23"/>
    </location>
</feature>
<dbReference type="PIRSF" id="PIRSF019714">
    <property type="entry name" value="Neuraminyllac-bd_haemagglutn"/>
    <property type="match status" value="1"/>
</dbReference>
<evidence type="ECO:0000256" key="1">
    <source>
        <dbReference type="ARBA" id="ARBA00004459"/>
    </source>
</evidence>
<evidence type="ECO:0000256" key="8">
    <source>
        <dbReference type="PIRNR" id="PIRNR019714"/>
    </source>
</evidence>
<comment type="subcellular location">
    <subcellularLocation>
        <location evidence="1">Cell outer membrane</location>
        <topology evidence="1">Lipid-anchor</topology>
    </subcellularLocation>
</comment>
<evidence type="ECO:0000313" key="9">
    <source>
        <dbReference type="EMBL" id="BCZ19725.1"/>
    </source>
</evidence>
<proteinExistence type="predicted"/>
<keyword evidence="8" id="KW-0732">Signal</keyword>
<keyword evidence="3 8" id="KW-0472">Membrane</keyword>
<accession>A0ABN6I849</accession>
<evidence type="ECO:0000256" key="7">
    <source>
        <dbReference type="ARBA" id="ARBA00032680"/>
    </source>
</evidence>
<dbReference type="EMBL" id="AP024819">
    <property type="protein sequence ID" value="BCZ19725.1"/>
    <property type="molecule type" value="Genomic_DNA"/>
</dbReference>
<evidence type="ECO:0000256" key="5">
    <source>
        <dbReference type="ARBA" id="ARBA00023288"/>
    </source>
</evidence>
<protein>
    <recommendedName>
        <fullName evidence="2 8">Neuraminyllactose-binding hemagglutinin</fullName>
    </recommendedName>
    <alternativeName>
        <fullName evidence="7 8">Flagellar sheath adhesin</fullName>
    </alternativeName>
    <alternativeName>
        <fullName evidence="6 8">N-acetylneuraminyllactose-binding fibrillar hemagglutinin receptor-binding subunit</fullName>
    </alternativeName>
</protein>
<dbReference type="Gene3D" id="3.30.160.180">
    <property type="entry name" value="Putative neuraminyllactose-binding hemagglutinin homolog like domain"/>
    <property type="match status" value="1"/>
</dbReference>
<keyword evidence="4 8" id="KW-0998">Cell outer membrane</keyword>
<reference evidence="9 10" key="1">
    <citation type="submission" date="2021-07" db="EMBL/GenBank/DDBJ databases">
        <title>Novel Helicobacter sp. Isolated from a cat.</title>
        <authorList>
            <person name="Rimbara E."/>
            <person name="Suzuki M."/>
        </authorList>
    </citation>
    <scope>NUCLEOTIDE SEQUENCE [LARGE SCALE GENOMIC DNA]</scope>
    <source>
        <strain evidence="10">NHP19-012</strain>
    </source>
</reference>
<evidence type="ECO:0000313" key="10">
    <source>
        <dbReference type="Proteomes" id="UP000826146"/>
    </source>
</evidence>
<evidence type="ECO:0000256" key="2">
    <source>
        <dbReference type="ARBA" id="ARBA00015547"/>
    </source>
</evidence>
<dbReference type="RefSeq" id="WP_221271573.1">
    <property type="nucleotide sequence ID" value="NZ_AP024819.1"/>
</dbReference>
<dbReference type="Pfam" id="PF05211">
    <property type="entry name" value="NLBH"/>
    <property type="match status" value="1"/>
</dbReference>
<keyword evidence="10" id="KW-1185">Reference proteome</keyword>
<dbReference type="SUPFAM" id="SSF159594">
    <property type="entry name" value="XCC0632-like"/>
    <property type="match status" value="1"/>
</dbReference>
<evidence type="ECO:0000256" key="3">
    <source>
        <dbReference type="ARBA" id="ARBA00023136"/>
    </source>
</evidence>
<feature type="chain" id="PRO_5045015912" description="Neuraminyllactose-binding hemagglutinin" evidence="8">
    <location>
        <begin position="24"/>
        <end position="256"/>
    </location>
</feature>
<dbReference type="Proteomes" id="UP000826146">
    <property type="component" value="Chromosome"/>
</dbReference>
<evidence type="ECO:0000256" key="6">
    <source>
        <dbReference type="ARBA" id="ARBA00030949"/>
    </source>
</evidence>
<sequence>MQKTTKGILSALVGVSFALSGCATDTGAKPTANQAKKHAVAKKSPDSLNFNYPINIEQEGSNNHTIAILAPNIQAGENVQPYIEQFQAALVKQVQEILEKKGYHIIRLASTQDLTAEQKMNISSILKIRGWMGILEDADMDTENPENTKMNGAVDQSAGAVIFKFFEPKTGRTTHNFAINVGAQRATVYFYSRQTTNSGGFAGANLEGVSEPNKNHKDAVHKILGKMYGVVVRKLVHWVTNTDLERYRKAIDQIKK</sequence>
<dbReference type="InterPro" id="IPR038531">
    <property type="entry name" value="NeuraminylLac-bd_hemagglutn_sf"/>
</dbReference>
<gene>
    <name evidence="9" type="ORF">NHP190012_13670</name>
</gene>
<name>A0ABN6I849_9HELI</name>
<organism evidence="9 10">
    <name type="scientific">Helicobacter gastrofelis</name>
    <dbReference type="NCBI Taxonomy" id="2849642"/>
    <lineage>
        <taxon>Bacteria</taxon>
        <taxon>Pseudomonadati</taxon>
        <taxon>Campylobacterota</taxon>
        <taxon>Epsilonproteobacteria</taxon>
        <taxon>Campylobacterales</taxon>
        <taxon>Helicobacteraceae</taxon>
        <taxon>Helicobacter</taxon>
    </lineage>
</organism>
<keyword evidence="5" id="KW-0449">Lipoprotein</keyword>